<reference evidence="1" key="1">
    <citation type="journal article" date="2014" name="Int. J. Syst. Evol. Microbiol.">
        <title>Complete genome sequence of Corynebacterium casei LMG S-19264T (=DSM 44701T), isolated from a smear-ripened cheese.</title>
        <authorList>
            <consortium name="US DOE Joint Genome Institute (JGI-PGF)"/>
            <person name="Walter F."/>
            <person name="Albersmeier A."/>
            <person name="Kalinowski J."/>
            <person name="Ruckert C."/>
        </authorList>
    </citation>
    <scope>NUCLEOTIDE SEQUENCE</scope>
    <source>
        <strain evidence="1">CGMCC 1.12827</strain>
    </source>
</reference>
<dbReference type="EMBL" id="BMGC01000003">
    <property type="protein sequence ID" value="GGB20170.1"/>
    <property type="molecule type" value="Genomic_DNA"/>
</dbReference>
<keyword evidence="2" id="KW-1185">Reference proteome</keyword>
<gene>
    <name evidence="1" type="ORF">GCM10011489_05360</name>
</gene>
<dbReference type="Gene3D" id="3.10.520.10">
    <property type="entry name" value="ApbE-like domains"/>
    <property type="match status" value="1"/>
</dbReference>
<reference evidence="1" key="2">
    <citation type="submission" date="2020-09" db="EMBL/GenBank/DDBJ databases">
        <authorList>
            <person name="Sun Q."/>
            <person name="Zhou Y."/>
        </authorList>
    </citation>
    <scope>NUCLEOTIDE SEQUENCE</scope>
    <source>
        <strain evidence="1">CGMCC 1.12827</strain>
    </source>
</reference>
<evidence type="ECO:0000313" key="1">
    <source>
        <dbReference type="EMBL" id="GGB20170.1"/>
    </source>
</evidence>
<name>A0A916WNT2_9ACTN</name>
<evidence type="ECO:0000313" key="2">
    <source>
        <dbReference type="Proteomes" id="UP000621454"/>
    </source>
</evidence>
<proteinExistence type="predicted"/>
<accession>A0A916WNT2</accession>
<evidence type="ECO:0008006" key="3">
    <source>
        <dbReference type="Google" id="ProtNLM"/>
    </source>
</evidence>
<dbReference type="InterPro" id="IPR003374">
    <property type="entry name" value="ApbE-like_sf"/>
</dbReference>
<sequence length="286" mass="30328">MIATALVHTEAAEIEVSVTEPAVLRSAIAIARESAQALFRTVDADDENSEVHAFSVAEGAPVLVSTLLHRVVTEALLAADLTDGAVRAVRPTEQTPRTGRFAWLRRSSVREGLELDDQRSVPSWHRADIGDGIITLEPGYDFILDDVLPAFLADDIARTLTDRLGYGAKVTVRTSTVEVTTAAGTAPSDGWRISGIGNSAAPLTLPCQHALAVRRLDAHSRIAVLADSALLALAGSAVATTHPDSAARWLSSHRMAGCIVDDADRKASTPENMIGAWPELTESQAA</sequence>
<organism evidence="1 2">
    <name type="scientific">Gordonia jinhuaensis</name>
    <dbReference type="NCBI Taxonomy" id="1517702"/>
    <lineage>
        <taxon>Bacteria</taxon>
        <taxon>Bacillati</taxon>
        <taxon>Actinomycetota</taxon>
        <taxon>Actinomycetes</taxon>
        <taxon>Mycobacteriales</taxon>
        <taxon>Gordoniaceae</taxon>
        <taxon>Gordonia</taxon>
    </lineage>
</organism>
<dbReference type="AlphaFoldDB" id="A0A916WNT2"/>
<dbReference type="RefSeq" id="WP_188585050.1">
    <property type="nucleotide sequence ID" value="NZ_BMGC01000003.1"/>
</dbReference>
<protein>
    <recommendedName>
        <fullName evidence="3">FAD:protein FMN transferase</fullName>
    </recommendedName>
</protein>
<dbReference type="Proteomes" id="UP000621454">
    <property type="component" value="Unassembled WGS sequence"/>
</dbReference>
<comment type="caution">
    <text evidence="1">The sequence shown here is derived from an EMBL/GenBank/DDBJ whole genome shotgun (WGS) entry which is preliminary data.</text>
</comment>